<dbReference type="OrthoDB" id="214626at2"/>
<gene>
    <name evidence="1" type="ORF">K227x_50130</name>
</gene>
<dbReference type="AlphaFoldDB" id="A0A517NHK2"/>
<keyword evidence="2" id="KW-1185">Reference proteome</keyword>
<name>A0A517NHK2_9BACT</name>
<dbReference type="Proteomes" id="UP000318538">
    <property type="component" value="Chromosome"/>
</dbReference>
<evidence type="ECO:0000313" key="2">
    <source>
        <dbReference type="Proteomes" id="UP000318538"/>
    </source>
</evidence>
<dbReference type="EMBL" id="CP036525">
    <property type="protein sequence ID" value="QDT06602.1"/>
    <property type="molecule type" value="Genomic_DNA"/>
</dbReference>
<protein>
    <submittedName>
        <fullName evidence="1">Uncharacterized protein</fullName>
    </submittedName>
</protein>
<sequence length="97" mass="10911">MSRFFFGMIVGASLLYVAMHYHVVRGQEGVFLVAKISNNLSDVYVDTRQYTLNDWKQHKPLAAAIMQSKQSHLLEDASLNGFRTTVSGLVDGLFSDR</sequence>
<organism evidence="1 2">
    <name type="scientific">Rubripirellula lacrimiformis</name>
    <dbReference type="NCBI Taxonomy" id="1930273"/>
    <lineage>
        <taxon>Bacteria</taxon>
        <taxon>Pseudomonadati</taxon>
        <taxon>Planctomycetota</taxon>
        <taxon>Planctomycetia</taxon>
        <taxon>Pirellulales</taxon>
        <taxon>Pirellulaceae</taxon>
        <taxon>Rubripirellula</taxon>
    </lineage>
</organism>
<dbReference type="KEGG" id="rlc:K227x_50130"/>
<proteinExistence type="predicted"/>
<accession>A0A517NHK2</accession>
<evidence type="ECO:0000313" key="1">
    <source>
        <dbReference type="EMBL" id="QDT06602.1"/>
    </source>
</evidence>
<reference evidence="1 2" key="1">
    <citation type="submission" date="2019-02" db="EMBL/GenBank/DDBJ databases">
        <title>Deep-cultivation of Planctomycetes and their phenomic and genomic characterization uncovers novel biology.</title>
        <authorList>
            <person name="Wiegand S."/>
            <person name="Jogler M."/>
            <person name="Boedeker C."/>
            <person name="Pinto D."/>
            <person name="Vollmers J."/>
            <person name="Rivas-Marin E."/>
            <person name="Kohn T."/>
            <person name="Peeters S.H."/>
            <person name="Heuer A."/>
            <person name="Rast P."/>
            <person name="Oberbeckmann S."/>
            <person name="Bunk B."/>
            <person name="Jeske O."/>
            <person name="Meyerdierks A."/>
            <person name="Storesund J.E."/>
            <person name="Kallscheuer N."/>
            <person name="Luecker S."/>
            <person name="Lage O.M."/>
            <person name="Pohl T."/>
            <person name="Merkel B.J."/>
            <person name="Hornburger P."/>
            <person name="Mueller R.-W."/>
            <person name="Bruemmer F."/>
            <person name="Labrenz M."/>
            <person name="Spormann A.M."/>
            <person name="Op den Camp H."/>
            <person name="Overmann J."/>
            <person name="Amann R."/>
            <person name="Jetten M.S.M."/>
            <person name="Mascher T."/>
            <person name="Medema M.H."/>
            <person name="Devos D.P."/>
            <person name="Kaster A.-K."/>
            <person name="Ovreas L."/>
            <person name="Rohde M."/>
            <person name="Galperin M.Y."/>
            <person name="Jogler C."/>
        </authorList>
    </citation>
    <scope>NUCLEOTIDE SEQUENCE [LARGE SCALE GENOMIC DNA]</scope>
    <source>
        <strain evidence="1 2">K22_7</strain>
    </source>
</reference>
<dbReference type="RefSeq" id="WP_145173451.1">
    <property type="nucleotide sequence ID" value="NZ_CP036525.1"/>
</dbReference>